<dbReference type="PROSITE" id="PS50071">
    <property type="entry name" value="HOMEOBOX_2"/>
    <property type="match status" value="1"/>
</dbReference>
<dbReference type="InterPro" id="IPR039673">
    <property type="entry name" value="SATB1/SATB2"/>
</dbReference>
<feature type="DNA-binding region" description="Homeobox" evidence="2">
    <location>
        <begin position="108"/>
        <end position="164"/>
    </location>
</feature>
<dbReference type="Proteomes" id="UP000218231">
    <property type="component" value="Unassembled WGS sequence"/>
</dbReference>
<gene>
    <name evidence="6" type="ORF">WR25_11453</name>
</gene>
<dbReference type="FunFam" id="1.10.10.60:FF:000169">
    <property type="entry name" value="DNA-binding protein SATB1"/>
    <property type="match status" value="1"/>
</dbReference>
<dbReference type="Pfam" id="PF00046">
    <property type="entry name" value="Homeodomain"/>
    <property type="match status" value="1"/>
</dbReference>
<evidence type="ECO:0000256" key="3">
    <source>
        <dbReference type="RuleBase" id="RU000682"/>
    </source>
</evidence>
<dbReference type="GO" id="GO:0005634">
    <property type="term" value="C:nucleus"/>
    <property type="evidence" value="ECO:0007669"/>
    <property type="project" value="UniProtKB-SubCell"/>
</dbReference>
<keyword evidence="7" id="KW-1185">Reference proteome</keyword>
<dbReference type="EMBL" id="LIAE01010651">
    <property type="protein sequence ID" value="PAV57212.1"/>
    <property type="molecule type" value="Genomic_DNA"/>
</dbReference>
<dbReference type="STRING" id="2018661.A0A2A2J6T5"/>
<comment type="caution">
    <text evidence="6">The sequence shown here is derived from an EMBL/GenBank/DDBJ whole genome shotgun (WGS) entry which is preliminary data.</text>
</comment>
<keyword evidence="2 3" id="KW-0371">Homeobox</keyword>
<feature type="region of interest" description="Disordered" evidence="4">
    <location>
        <begin position="28"/>
        <end position="56"/>
    </location>
</feature>
<dbReference type="PANTHER" id="PTHR15116">
    <property type="entry name" value="DNA-BINDING PROTEIN SATB FAMILY MEMBER"/>
    <property type="match status" value="1"/>
</dbReference>
<evidence type="ECO:0000259" key="5">
    <source>
        <dbReference type="PROSITE" id="PS50071"/>
    </source>
</evidence>
<dbReference type="GO" id="GO:0006338">
    <property type="term" value="P:chromatin remodeling"/>
    <property type="evidence" value="ECO:0007669"/>
    <property type="project" value="InterPro"/>
</dbReference>
<evidence type="ECO:0000256" key="2">
    <source>
        <dbReference type="PROSITE-ProRule" id="PRU00108"/>
    </source>
</evidence>
<dbReference type="OrthoDB" id="10052721at2759"/>
<keyword evidence="2 3" id="KW-0539">Nucleus</keyword>
<dbReference type="AlphaFoldDB" id="A0A2A2J6T5"/>
<organism evidence="6 7">
    <name type="scientific">Diploscapter pachys</name>
    <dbReference type="NCBI Taxonomy" id="2018661"/>
    <lineage>
        <taxon>Eukaryota</taxon>
        <taxon>Metazoa</taxon>
        <taxon>Ecdysozoa</taxon>
        <taxon>Nematoda</taxon>
        <taxon>Chromadorea</taxon>
        <taxon>Rhabditida</taxon>
        <taxon>Rhabditina</taxon>
        <taxon>Rhabditomorpha</taxon>
        <taxon>Rhabditoidea</taxon>
        <taxon>Rhabditidae</taxon>
        <taxon>Diploscapter</taxon>
    </lineage>
</organism>
<evidence type="ECO:0000313" key="7">
    <source>
        <dbReference type="Proteomes" id="UP000218231"/>
    </source>
</evidence>
<dbReference type="InterPro" id="IPR001356">
    <property type="entry name" value="HD"/>
</dbReference>
<dbReference type="SUPFAM" id="SSF46689">
    <property type="entry name" value="Homeodomain-like"/>
    <property type="match status" value="1"/>
</dbReference>
<dbReference type="GO" id="GO:0000981">
    <property type="term" value="F:DNA-binding transcription factor activity, RNA polymerase II-specific"/>
    <property type="evidence" value="ECO:0007669"/>
    <property type="project" value="TreeGrafter"/>
</dbReference>
<dbReference type="SMART" id="SM00389">
    <property type="entry name" value="HOX"/>
    <property type="match status" value="1"/>
</dbReference>
<dbReference type="Gene3D" id="1.10.10.60">
    <property type="entry name" value="Homeodomain-like"/>
    <property type="match status" value="1"/>
</dbReference>
<sequence length="181" mass="20935">MRTMNFRQTIWLDSAFSAFKLPIRMSDMRESPSASSPDTSMHLRDSLASSSPRLTSDISSANNNTSINLASQDIQHIASNLTAPFNQFIYLIAAARSRLMFDPLTELPILERWFEENPHPTWVQIDNYTNMLNKCPYRENYPLISQHNVKIWFKNRRAKNKRMQTGLGKMDSTTKLENIFS</sequence>
<reference evidence="6 7" key="1">
    <citation type="journal article" date="2017" name="Curr. Biol.">
        <title>Genome architecture and evolution of a unichromosomal asexual nematode.</title>
        <authorList>
            <person name="Fradin H."/>
            <person name="Zegar C."/>
            <person name="Gutwein M."/>
            <person name="Lucas J."/>
            <person name="Kovtun M."/>
            <person name="Corcoran D."/>
            <person name="Baugh L.R."/>
            <person name="Kiontke K."/>
            <person name="Gunsalus K."/>
            <person name="Fitch D.H."/>
            <person name="Piano F."/>
        </authorList>
    </citation>
    <scope>NUCLEOTIDE SEQUENCE [LARGE SCALE GENOMIC DNA]</scope>
    <source>
        <strain evidence="6">PF1309</strain>
    </source>
</reference>
<dbReference type="PANTHER" id="PTHR15116:SF16">
    <property type="entry name" value="DEFECTIVE PROVENTRICULUS, ISOFORM A"/>
    <property type="match status" value="1"/>
</dbReference>
<evidence type="ECO:0000256" key="1">
    <source>
        <dbReference type="ARBA" id="ARBA00004123"/>
    </source>
</evidence>
<dbReference type="GO" id="GO:0000978">
    <property type="term" value="F:RNA polymerase II cis-regulatory region sequence-specific DNA binding"/>
    <property type="evidence" value="ECO:0007669"/>
    <property type="project" value="TreeGrafter"/>
</dbReference>
<keyword evidence="2 3" id="KW-0238">DNA-binding</keyword>
<name>A0A2A2J6T5_9BILA</name>
<accession>A0A2A2J6T5</accession>
<evidence type="ECO:0000313" key="6">
    <source>
        <dbReference type="EMBL" id="PAV57212.1"/>
    </source>
</evidence>
<evidence type="ECO:0000256" key="4">
    <source>
        <dbReference type="SAM" id="MobiDB-lite"/>
    </source>
</evidence>
<dbReference type="CDD" id="cd00086">
    <property type="entry name" value="homeodomain"/>
    <property type="match status" value="1"/>
</dbReference>
<feature type="domain" description="Homeobox" evidence="5">
    <location>
        <begin position="106"/>
        <end position="163"/>
    </location>
</feature>
<dbReference type="InterPro" id="IPR009057">
    <property type="entry name" value="Homeodomain-like_sf"/>
</dbReference>
<comment type="subcellular location">
    <subcellularLocation>
        <location evidence="1 2 3">Nucleus</location>
    </subcellularLocation>
</comment>
<proteinExistence type="predicted"/>
<protein>
    <recommendedName>
        <fullName evidence="5">Homeobox domain-containing protein</fullName>
    </recommendedName>
</protein>
<feature type="compositionally biased region" description="Polar residues" evidence="4">
    <location>
        <begin position="47"/>
        <end position="56"/>
    </location>
</feature>